<proteinExistence type="predicted"/>
<dbReference type="Proteomes" id="UP000265520">
    <property type="component" value="Unassembled WGS sequence"/>
</dbReference>
<feature type="non-terminal residue" evidence="1">
    <location>
        <position position="1"/>
    </location>
</feature>
<evidence type="ECO:0000313" key="1">
    <source>
        <dbReference type="EMBL" id="MCI46916.1"/>
    </source>
</evidence>
<reference evidence="1 2" key="1">
    <citation type="journal article" date="2018" name="Front. Plant Sci.">
        <title>Red Clover (Trifolium pratense) and Zigzag Clover (T. medium) - A Picture of Genomic Similarities and Differences.</title>
        <authorList>
            <person name="Dluhosova J."/>
            <person name="Istvanek J."/>
            <person name="Nedelnik J."/>
            <person name="Repkova J."/>
        </authorList>
    </citation>
    <scope>NUCLEOTIDE SEQUENCE [LARGE SCALE GENOMIC DNA]</scope>
    <source>
        <strain evidence="2">cv. 10/8</strain>
        <tissue evidence="1">Leaf</tissue>
    </source>
</reference>
<accession>A0A392SGD1</accession>
<name>A0A392SGD1_9FABA</name>
<feature type="non-terminal residue" evidence="1">
    <location>
        <position position="64"/>
    </location>
</feature>
<keyword evidence="2" id="KW-1185">Reference proteome</keyword>
<protein>
    <submittedName>
        <fullName evidence="1">Uncharacterized protein</fullName>
    </submittedName>
</protein>
<organism evidence="1 2">
    <name type="scientific">Trifolium medium</name>
    <dbReference type="NCBI Taxonomy" id="97028"/>
    <lineage>
        <taxon>Eukaryota</taxon>
        <taxon>Viridiplantae</taxon>
        <taxon>Streptophyta</taxon>
        <taxon>Embryophyta</taxon>
        <taxon>Tracheophyta</taxon>
        <taxon>Spermatophyta</taxon>
        <taxon>Magnoliopsida</taxon>
        <taxon>eudicotyledons</taxon>
        <taxon>Gunneridae</taxon>
        <taxon>Pentapetalae</taxon>
        <taxon>rosids</taxon>
        <taxon>fabids</taxon>
        <taxon>Fabales</taxon>
        <taxon>Fabaceae</taxon>
        <taxon>Papilionoideae</taxon>
        <taxon>50 kb inversion clade</taxon>
        <taxon>NPAAA clade</taxon>
        <taxon>Hologalegina</taxon>
        <taxon>IRL clade</taxon>
        <taxon>Trifolieae</taxon>
        <taxon>Trifolium</taxon>
    </lineage>
</organism>
<dbReference type="EMBL" id="LXQA010364592">
    <property type="protein sequence ID" value="MCI46916.1"/>
    <property type="molecule type" value="Genomic_DNA"/>
</dbReference>
<comment type="caution">
    <text evidence="1">The sequence shown here is derived from an EMBL/GenBank/DDBJ whole genome shotgun (WGS) entry which is preliminary data.</text>
</comment>
<evidence type="ECO:0000313" key="2">
    <source>
        <dbReference type="Proteomes" id="UP000265520"/>
    </source>
</evidence>
<sequence>GGHGEQLCNGGSADDALVQGWAVYDHELNLDRFGSLIDPKGDDQVDVTPRLGGCAVEPLEIGAH</sequence>
<dbReference type="AlphaFoldDB" id="A0A392SGD1"/>